<evidence type="ECO:0000313" key="1">
    <source>
        <dbReference type="EMBL" id="ADE82043.1"/>
    </source>
</evidence>
<protein>
    <submittedName>
        <fullName evidence="1">Toxin domain protein</fullName>
    </submittedName>
</protein>
<dbReference type="GO" id="GO:0008234">
    <property type="term" value="F:cysteine-type peptidase activity"/>
    <property type="evidence" value="ECO:0007669"/>
    <property type="project" value="InterPro"/>
</dbReference>
<dbReference type="SUPFAM" id="SSF54001">
    <property type="entry name" value="Cysteine proteinases"/>
    <property type="match status" value="1"/>
</dbReference>
<gene>
    <name evidence="1" type="ordered locus">PRU_2065</name>
</gene>
<dbReference type="Pfam" id="PF13306">
    <property type="entry name" value="LRR_5"/>
    <property type="match status" value="1"/>
</dbReference>
<keyword evidence="2" id="KW-1185">Reference proteome</keyword>
<dbReference type="InterPro" id="IPR044934">
    <property type="entry name" value="Streptopain_sf"/>
</dbReference>
<dbReference type="EMBL" id="CP002006">
    <property type="protein sequence ID" value="ADE82043.1"/>
    <property type="molecule type" value="Genomic_DNA"/>
</dbReference>
<evidence type="ECO:0000313" key="2">
    <source>
        <dbReference type="Proteomes" id="UP000000927"/>
    </source>
</evidence>
<dbReference type="AlphaFoldDB" id="D5EUN3"/>
<dbReference type="InterPro" id="IPR038765">
    <property type="entry name" value="Papain-like_cys_pep_sf"/>
</dbReference>
<dbReference type="eggNOG" id="COG5492">
    <property type="taxonomic scope" value="Bacteria"/>
</dbReference>
<dbReference type="InterPro" id="IPR000200">
    <property type="entry name" value="Peptidase_C10"/>
</dbReference>
<dbReference type="Pfam" id="PF01640">
    <property type="entry name" value="Peptidase_C10"/>
    <property type="match status" value="1"/>
</dbReference>
<dbReference type="PANTHER" id="PTHR45661">
    <property type="entry name" value="SURFACE ANTIGEN"/>
    <property type="match status" value="1"/>
</dbReference>
<dbReference type="HOGENOM" id="CLU_566032_0_0_10"/>
<dbReference type="PANTHER" id="PTHR45661:SF3">
    <property type="entry name" value="IG-LIKE DOMAIN-CONTAINING PROTEIN"/>
    <property type="match status" value="1"/>
</dbReference>
<dbReference type="InterPro" id="IPR026906">
    <property type="entry name" value="LRR_5"/>
</dbReference>
<dbReference type="GO" id="GO:0006508">
    <property type="term" value="P:proteolysis"/>
    <property type="evidence" value="ECO:0007669"/>
    <property type="project" value="InterPro"/>
</dbReference>
<dbReference type="Proteomes" id="UP000000927">
    <property type="component" value="Chromosome"/>
</dbReference>
<organism evidence="1 2">
    <name type="scientific">Xylanibacter ruminicola (strain ATCC 19189 / DSM 19721 / CIP 105475 / JCM 8958 / 23)</name>
    <name type="common">Prevotella ruminicola</name>
    <dbReference type="NCBI Taxonomy" id="264731"/>
    <lineage>
        <taxon>Bacteria</taxon>
        <taxon>Pseudomonadati</taxon>
        <taxon>Bacteroidota</taxon>
        <taxon>Bacteroidia</taxon>
        <taxon>Bacteroidales</taxon>
        <taxon>Prevotellaceae</taxon>
        <taxon>Xylanibacter</taxon>
    </lineage>
</organism>
<proteinExistence type="predicted"/>
<dbReference type="SUPFAM" id="SSF52058">
    <property type="entry name" value="L domain-like"/>
    <property type="match status" value="1"/>
</dbReference>
<reference evidence="1 2" key="1">
    <citation type="journal article" date="2010" name="Microb. Ecol.">
        <title>Comparative genome analysis of Prevotella ruminicola and Prevotella bryantii: insights into their environmental niche.</title>
        <authorList>
            <consortium name="North American Consortium for Rumen Bacteria"/>
            <person name="Purushe J."/>
            <person name="Fouts D.E."/>
            <person name="Morrison M."/>
            <person name="White B.A."/>
            <person name="Mackie R.I."/>
            <person name="Coutinho P.M."/>
            <person name="Henrissat B."/>
            <person name="Nelson K.E."/>
        </authorList>
    </citation>
    <scope>NUCLEOTIDE SEQUENCE [LARGE SCALE GENOMIC DNA]</scope>
    <source>
        <strain evidence="2">ATCC 19189 / JCM 8958 / 23</strain>
    </source>
</reference>
<dbReference type="Gene3D" id="3.80.10.10">
    <property type="entry name" value="Ribonuclease Inhibitor"/>
    <property type="match status" value="2"/>
</dbReference>
<name>D5EUN3_XYLR2</name>
<dbReference type="InterPro" id="IPR053139">
    <property type="entry name" value="Surface_bspA-like"/>
</dbReference>
<sequence length="482" mass="53592">MQAQEILPLIQTQWGQAAPYNMFCPKESLAGPNSLAGCGALAMAQVMRYLQEPSVSPKGEKYQWDLMPQRPSTPEEARAIARLVTDCGVNAFTAYGKNSSGTNPFNVLCAMKKCFGLNPYIYIIMREQYPGDEGRRLWRRLIMDELQGGRPVMMIGSLLNGDKNLGHIFIIDGVRGSRVHVNFGWDGKGDGYYALDDLGGFNINQSAIIGIGKADYVPESKVVKTEHAGQLAELLPQNEWKQIRHLRVSGPLDKSDFKVLQQMAQMDRFVGKGGDLHTLDLSDAEVEYLPDSALCATQTLFYVRLPKKLKQIGRDAFNTCIMLNEVDIPSSVWRIRKGAFNFCPNLLSIHIPEGVRNILSGTFCGCKNLTEVTLPESIDTLGAGVFENCTLLERLYIPASTHQIGVDLVKGCPNLREVIIDPANMEFAFRDGKIVGLTKRAQEQLGQISLPSVDPKNFNQIGTRRVRKVKAVKRNGKWVEVK</sequence>
<dbReference type="InterPro" id="IPR032675">
    <property type="entry name" value="LRR_dom_sf"/>
</dbReference>
<dbReference type="KEGG" id="pru:PRU_2065"/>
<accession>D5EUN3</accession>
<dbReference type="Gene3D" id="3.90.70.50">
    <property type="entry name" value="Peptidase C10, streptopain"/>
    <property type="match status" value="1"/>
</dbReference>